<dbReference type="AlphaFoldDB" id="A0A450VAW1"/>
<reference evidence="1" key="1">
    <citation type="submission" date="2019-02" db="EMBL/GenBank/DDBJ databases">
        <authorList>
            <person name="Gruber-Vodicka R. H."/>
            <person name="Seah K. B. B."/>
        </authorList>
    </citation>
    <scope>NUCLEOTIDE SEQUENCE</scope>
    <source>
        <strain evidence="1">BECK_M6</strain>
    </source>
</reference>
<dbReference type="InterPro" id="IPR038765">
    <property type="entry name" value="Papain-like_cys_pep_sf"/>
</dbReference>
<dbReference type="SUPFAM" id="SSF54001">
    <property type="entry name" value="Cysteine proteinases"/>
    <property type="match status" value="1"/>
</dbReference>
<dbReference type="Gene3D" id="3.90.1720.10">
    <property type="entry name" value="endopeptidase domain like (from Nostoc punctiforme)"/>
    <property type="match status" value="1"/>
</dbReference>
<evidence type="ECO:0008006" key="2">
    <source>
        <dbReference type="Google" id="ProtNLM"/>
    </source>
</evidence>
<gene>
    <name evidence="1" type="ORF">BECKLFY1418A_GA0070994_11686</name>
</gene>
<protein>
    <recommendedName>
        <fullName evidence="2">Permuted papain-like amidase enzyme, YaeF/YiiX, C92 family</fullName>
    </recommendedName>
</protein>
<organism evidence="1">
    <name type="scientific">Candidatus Kentrum sp. LFY</name>
    <dbReference type="NCBI Taxonomy" id="2126342"/>
    <lineage>
        <taxon>Bacteria</taxon>
        <taxon>Pseudomonadati</taxon>
        <taxon>Pseudomonadota</taxon>
        <taxon>Gammaproteobacteria</taxon>
        <taxon>Candidatus Kentrum</taxon>
    </lineage>
</organism>
<name>A0A450VAW1_9GAMM</name>
<proteinExistence type="predicted"/>
<evidence type="ECO:0000313" key="1">
    <source>
        <dbReference type="EMBL" id="VFK01932.1"/>
    </source>
</evidence>
<sequence>MKKEKSNYPVLRERVRSGDVLAWKGKGLGSRIIRWGTNSPYTHVGIAQRVGNRVMVLEAMPGGVRMMPLSKRLPAYHVPVDRTWDDERRDRAWQDVGLGYSYIDALITGIRAYTGIRMKTRMPGRHCSEYVGHVLGIAGNPSPGEVVRRFEKIGEPMLLK</sequence>
<accession>A0A450VAW1</accession>
<dbReference type="EMBL" id="CAADFH010000168">
    <property type="protein sequence ID" value="VFK01932.1"/>
    <property type="molecule type" value="Genomic_DNA"/>
</dbReference>